<sequence>MKILKIDSKKAKYSLDGVTYNPIVNISKEDLKQIIDYIMENDDAELDPIDDVENKIENKAENIIYLDLYTKLNDLIQKKENIIEKIDSKFSNLIEKYELY</sequence>
<protein>
    <submittedName>
        <fullName evidence="1">Uncharacterized protein</fullName>
    </submittedName>
</protein>
<evidence type="ECO:0000313" key="1">
    <source>
        <dbReference type="EMBL" id="EKC59807.1"/>
    </source>
</evidence>
<accession>K1SGN0</accession>
<dbReference type="EMBL" id="AJWZ01006433">
    <property type="protein sequence ID" value="EKC59807.1"/>
    <property type="molecule type" value="Genomic_DNA"/>
</dbReference>
<name>K1SGN0_9ZZZZ</name>
<dbReference type="AlphaFoldDB" id="K1SGN0"/>
<gene>
    <name evidence="1" type="ORF">OBE_09322</name>
</gene>
<reference evidence="1" key="1">
    <citation type="journal article" date="2013" name="Environ. Microbiol.">
        <title>Microbiota from the distal guts of lean and obese adolescents exhibit partial functional redundancy besides clear differences in community structure.</title>
        <authorList>
            <person name="Ferrer M."/>
            <person name="Ruiz A."/>
            <person name="Lanza F."/>
            <person name="Haange S.B."/>
            <person name="Oberbach A."/>
            <person name="Till H."/>
            <person name="Bargiela R."/>
            <person name="Campoy C."/>
            <person name="Segura M.T."/>
            <person name="Richter M."/>
            <person name="von Bergen M."/>
            <person name="Seifert J."/>
            <person name="Suarez A."/>
        </authorList>
    </citation>
    <scope>NUCLEOTIDE SEQUENCE</scope>
</reference>
<organism evidence="1">
    <name type="scientific">human gut metagenome</name>
    <dbReference type="NCBI Taxonomy" id="408170"/>
    <lineage>
        <taxon>unclassified sequences</taxon>
        <taxon>metagenomes</taxon>
        <taxon>organismal metagenomes</taxon>
    </lineage>
</organism>
<proteinExistence type="predicted"/>
<comment type="caution">
    <text evidence="1">The sequence shown here is derived from an EMBL/GenBank/DDBJ whole genome shotgun (WGS) entry which is preliminary data.</text>
</comment>